<evidence type="ECO:0000313" key="3">
    <source>
        <dbReference type="EMBL" id="RMA56735.1"/>
    </source>
</evidence>
<comment type="caution">
    <text evidence="3">The sequence shown here is derived from an EMBL/GenBank/DDBJ whole genome shotgun (WGS) entry which is preliminary data.</text>
</comment>
<keyword evidence="4" id="KW-1185">Reference proteome</keyword>
<dbReference type="PANTHER" id="PTHR23416:SF23">
    <property type="entry name" value="ACETYLTRANSFERASE C18B11.09C-RELATED"/>
    <property type="match status" value="1"/>
</dbReference>
<dbReference type="AlphaFoldDB" id="A0A3L9YF66"/>
<reference evidence="3 4" key="1">
    <citation type="submission" date="2018-10" db="EMBL/GenBank/DDBJ databases">
        <title>Genomic Encyclopedia of Archaeal and Bacterial Type Strains, Phase II (KMG-II): from individual species to whole genera.</title>
        <authorList>
            <person name="Goeker M."/>
        </authorList>
    </citation>
    <scope>NUCLEOTIDE SEQUENCE [LARGE SCALE GENOMIC DNA]</scope>
    <source>
        <strain evidence="3 4">DSM 23424</strain>
    </source>
</reference>
<dbReference type="RefSeq" id="WP_121908775.1">
    <property type="nucleotide sequence ID" value="NZ_REFC01000016.1"/>
</dbReference>
<dbReference type="EMBL" id="REFC01000016">
    <property type="protein sequence ID" value="RMA56735.1"/>
    <property type="molecule type" value="Genomic_DNA"/>
</dbReference>
<accession>A0A3L9YF66</accession>
<dbReference type="InterPro" id="IPR051159">
    <property type="entry name" value="Hexapeptide_acetyltransf"/>
</dbReference>
<dbReference type="CDD" id="cd04647">
    <property type="entry name" value="LbH_MAT_like"/>
    <property type="match status" value="1"/>
</dbReference>
<sequence>MNNYIVKILLALRKLKYSFYSNNSRVKGTFNQYQPVVKRGKGSISFGENVNFGVINSPHFYNGYIYIEARTENSTVVFGNNIHVNNGFSLASEKSITIKDDVLIGFNCHIIDSDFHNLDPLKRKETDPSPQAVLIERNVFIGNNVTILKGVTIGENSVVASGSIVTKSCPANVIVAGSPAKVVNELLAKN</sequence>
<dbReference type="InterPro" id="IPR011004">
    <property type="entry name" value="Trimer_LpxA-like_sf"/>
</dbReference>
<dbReference type="OrthoDB" id="9801697at2"/>
<dbReference type="Gene3D" id="2.160.10.10">
    <property type="entry name" value="Hexapeptide repeat proteins"/>
    <property type="match status" value="1"/>
</dbReference>
<protein>
    <submittedName>
        <fullName evidence="3">Maltose O-acetyltransferase</fullName>
    </submittedName>
</protein>
<keyword evidence="2 3" id="KW-0808">Transferase</keyword>
<dbReference type="Proteomes" id="UP000271339">
    <property type="component" value="Unassembled WGS sequence"/>
</dbReference>
<name>A0A3L9YF66_9FLAO</name>
<evidence type="ECO:0000256" key="2">
    <source>
        <dbReference type="ARBA" id="ARBA00022679"/>
    </source>
</evidence>
<dbReference type="SUPFAM" id="SSF51161">
    <property type="entry name" value="Trimeric LpxA-like enzymes"/>
    <property type="match status" value="1"/>
</dbReference>
<proteinExistence type="inferred from homology"/>
<evidence type="ECO:0000313" key="4">
    <source>
        <dbReference type="Proteomes" id="UP000271339"/>
    </source>
</evidence>
<gene>
    <name evidence="3" type="ORF">BXY75_3248</name>
</gene>
<dbReference type="Pfam" id="PF00132">
    <property type="entry name" value="Hexapep"/>
    <property type="match status" value="1"/>
</dbReference>
<dbReference type="PANTHER" id="PTHR23416">
    <property type="entry name" value="SIALIC ACID SYNTHASE-RELATED"/>
    <property type="match status" value="1"/>
</dbReference>
<dbReference type="GO" id="GO:0008374">
    <property type="term" value="F:O-acyltransferase activity"/>
    <property type="evidence" value="ECO:0007669"/>
    <property type="project" value="TreeGrafter"/>
</dbReference>
<dbReference type="InterPro" id="IPR001451">
    <property type="entry name" value="Hexapep"/>
</dbReference>
<comment type="similarity">
    <text evidence="1">Belongs to the transferase hexapeptide repeat family.</text>
</comment>
<organism evidence="3 4">
    <name type="scientific">Ulvibacter antarcticus</name>
    <dbReference type="NCBI Taxonomy" id="442714"/>
    <lineage>
        <taxon>Bacteria</taxon>
        <taxon>Pseudomonadati</taxon>
        <taxon>Bacteroidota</taxon>
        <taxon>Flavobacteriia</taxon>
        <taxon>Flavobacteriales</taxon>
        <taxon>Flavobacteriaceae</taxon>
        <taxon>Ulvibacter</taxon>
    </lineage>
</organism>
<evidence type="ECO:0000256" key="1">
    <source>
        <dbReference type="ARBA" id="ARBA00007274"/>
    </source>
</evidence>